<dbReference type="Proteomes" id="UP001363151">
    <property type="component" value="Unassembled WGS sequence"/>
</dbReference>
<proteinExistence type="predicted"/>
<evidence type="ECO:0000313" key="2">
    <source>
        <dbReference type="Proteomes" id="UP001363151"/>
    </source>
</evidence>
<organism evidence="1 2">
    <name type="scientific">Aureococcus anophagefferens</name>
    <name type="common">Harmful bloom alga</name>
    <dbReference type="NCBI Taxonomy" id="44056"/>
    <lineage>
        <taxon>Eukaryota</taxon>
        <taxon>Sar</taxon>
        <taxon>Stramenopiles</taxon>
        <taxon>Ochrophyta</taxon>
        <taxon>Pelagophyceae</taxon>
        <taxon>Pelagomonadales</taxon>
        <taxon>Pelagomonadaceae</taxon>
        <taxon>Aureococcus</taxon>
    </lineage>
</organism>
<dbReference type="EMBL" id="JBBJCI010000017">
    <property type="protein sequence ID" value="KAK7254795.1"/>
    <property type="molecule type" value="Genomic_DNA"/>
</dbReference>
<accession>A0ABR1GFA3</accession>
<evidence type="ECO:0000313" key="1">
    <source>
        <dbReference type="EMBL" id="KAK7254795.1"/>
    </source>
</evidence>
<sequence length="77" mass="8597">MATADLLAAVRAAGGWVPYIDAPRKELLALRQRLPTLRERGRAAPSSSVRAHERLFLKTPDGVFGHVLAFWRSDRDD</sequence>
<comment type="caution">
    <text evidence="1">The sequence shown here is derived from an EMBL/GenBank/DDBJ whole genome shotgun (WGS) entry which is preliminary data.</text>
</comment>
<name>A0ABR1GFA3_AURAN</name>
<keyword evidence="2" id="KW-1185">Reference proteome</keyword>
<protein>
    <submittedName>
        <fullName evidence="1">Spectrin binding protein</fullName>
    </submittedName>
</protein>
<reference evidence="1 2" key="1">
    <citation type="submission" date="2024-03" db="EMBL/GenBank/DDBJ databases">
        <title>Aureococcus anophagefferens CCMP1851 and Kratosvirus quantuckense: Draft genome of a second virus-susceptible host strain in the model system.</title>
        <authorList>
            <person name="Chase E."/>
            <person name="Truchon A.R."/>
            <person name="Schepens W."/>
            <person name="Wilhelm S.W."/>
        </authorList>
    </citation>
    <scope>NUCLEOTIDE SEQUENCE [LARGE SCALE GENOMIC DNA]</scope>
    <source>
        <strain evidence="1 2">CCMP1851</strain>
    </source>
</reference>
<gene>
    <name evidence="1" type="ORF">SO694_00132014</name>
</gene>